<dbReference type="Pfam" id="PF20516">
    <property type="entry name" value="PDDEXK_12"/>
    <property type="match status" value="1"/>
</dbReference>
<feature type="compositionally biased region" description="Low complexity" evidence="1">
    <location>
        <begin position="21"/>
        <end position="33"/>
    </location>
</feature>
<dbReference type="Proteomes" id="UP000736672">
    <property type="component" value="Unassembled WGS sequence"/>
</dbReference>
<feature type="domain" description="PD-(D/E)XK nuclease-like" evidence="2">
    <location>
        <begin position="208"/>
        <end position="451"/>
    </location>
</feature>
<feature type="region of interest" description="Disordered" evidence="1">
    <location>
        <begin position="15"/>
        <end position="144"/>
    </location>
</feature>
<dbReference type="AlphaFoldDB" id="A0A9P9G5D9"/>
<dbReference type="OrthoDB" id="5244165at2759"/>
<evidence type="ECO:0000259" key="2">
    <source>
        <dbReference type="Pfam" id="PF20516"/>
    </source>
</evidence>
<evidence type="ECO:0000256" key="1">
    <source>
        <dbReference type="SAM" id="MobiDB-lite"/>
    </source>
</evidence>
<evidence type="ECO:0000313" key="3">
    <source>
        <dbReference type="EMBL" id="KAH7232508.1"/>
    </source>
</evidence>
<gene>
    <name evidence="3" type="ORF">B0J15DRAFT_517681</name>
</gene>
<dbReference type="InterPro" id="IPR046797">
    <property type="entry name" value="PDDEXK_12"/>
</dbReference>
<keyword evidence="4" id="KW-1185">Reference proteome</keyword>
<protein>
    <recommendedName>
        <fullName evidence="2">PD-(D/E)XK nuclease-like domain-containing protein</fullName>
    </recommendedName>
</protein>
<organism evidence="3 4">
    <name type="scientific">Fusarium solani</name>
    <name type="common">Filamentous fungus</name>
    <dbReference type="NCBI Taxonomy" id="169388"/>
    <lineage>
        <taxon>Eukaryota</taxon>
        <taxon>Fungi</taxon>
        <taxon>Dikarya</taxon>
        <taxon>Ascomycota</taxon>
        <taxon>Pezizomycotina</taxon>
        <taxon>Sordariomycetes</taxon>
        <taxon>Hypocreomycetidae</taxon>
        <taxon>Hypocreales</taxon>
        <taxon>Nectriaceae</taxon>
        <taxon>Fusarium</taxon>
        <taxon>Fusarium solani species complex</taxon>
    </lineage>
</organism>
<reference evidence="3" key="1">
    <citation type="journal article" date="2021" name="Nat. Commun.">
        <title>Genetic determinants of endophytism in the Arabidopsis root mycobiome.</title>
        <authorList>
            <person name="Mesny F."/>
            <person name="Miyauchi S."/>
            <person name="Thiergart T."/>
            <person name="Pickel B."/>
            <person name="Atanasova L."/>
            <person name="Karlsson M."/>
            <person name="Huettel B."/>
            <person name="Barry K.W."/>
            <person name="Haridas S."/>
            <person name="Chen C."/>
            <person name="Bauer D."/>
            <person name="Andreopoulos W."/>
            <person name="Pangilinan J."/>
            <person name="LaButti K."/>
            <person name="Riley R."/>
            <person name="Lipzen A."/>
            <person name="Clum A."/>
            <person name="Drula E."/>
            <person name="Henrissat B."/>
            <person name="Kohler A."/>
            <person name="Grigoriev I.V."/>
            <person name="Martin F.M."/>
            <person name="Hacquard S."/>
        </authorList>
    </citation>
    <scope>NUCLEOTIDE SEQUENCE</scope>
    <source>
        <strain evidence="3">FSSC 5 MPI-SDFR-AT-0091</strain>
    </source>
</reference>
<proteinExistence type="predicted"/>
<evidence type="ECO:0000313" key="4">
    <source>
        <dbReference type="Proteomes" id="UP000736672"/>
    </source>
</evidence>
<accession>A0A9P9G5D9</accession>
<sequence length="462" mass="51164">MDRSRVEAWIADTYPFLPPLSESSSSAHVTTPKTKPPTKRKQPHDTPAMVSPPLSDELSFPADPDVDPNLIPREPSPPKRRRLELNRSIALRHPNPSNEEQSEQSRADVSSFAGDVSSHTESTRTGVVAASKKSKSSRTRSPVKDMADLQLAEKPIKTVILTSLDQLTPDVIELFHKSKAASGLRSIAPRSAKEGIMAGLAPLDSELADDTFYDMESWAKEHGVDEWDALNELRALKRIADRSQEAGLLNLTEPAWNARVHEPLLDIALEPFGKELSHWDVTRASINKQYLSKHQSGGDLQAKMVDFCITLSDPALQQHVWKRLARASDNHSINHSSTNPLRPQPIAVSIETKVPDGSIEEAKAQLSVWVTSHLKRLRTLSGTSQSHIKVNASLPVAQVNGSLWTLLFLRDGDEAVELIETITIGDTKSVVGCYQVVAFLRHLGHWALTVYKPWLYENVLTT</sequence>
<dbReference type="EMBL" id="JAGTJS010000029">
    <property type="protein sequence ID" value="KAH7232508.1"/>
    <property type="molecule type" value="Genomic_DNA"/>
</dbReference>
<name>A0A9P9G5D9_FUSSL</name>
<comment type="caution">
    <text evidence="3">The sequence shown here is derived from an EMBL/GenBank/DDBJ whole genome shotgun (WGS) entry which is preliminary data.</text>
</comment>